<reference evidence="2 3" key="1">
    <citation type="submission" date="2014-06" db="EMBL/GenBank/DDBJ databases">
        <authorList>
            <consortium name="DOE Joint Genome Institute"/>
            <person name="Kuo A."/>
            <person name="Kohler A."/>
            <person name="Nagy L.G."/>
            <person name="Floudas D."/>
            <person name="Copeland A."/>
            <person name="Barry K.W."/>
            <person name="Cichocki N."/>
            <person name="Veneault-Fourrey C."/>
            <person name="LaButti K."/>
            <person name="Lindquist E.A."/>
            <person name="Lipzen A."/>
            <person name="Lundell T."/>
            <person name="Morin E."/>
            <person name="Murat C."/>
            <person name="Sun H."/>
            <person name="Tunlid A."/>
            <person name="Henrissat B."/>
            <person name="Grigoriev I.V."/>
            <person name="Hibbett D.S."/>
            <person name="Martin F."/>
            <person name="Nordberg H.P."/>
            <person name="Cantor M.N."/>
            <person name="Hua S.X."/>
        </authorList>
    </citation>
    <scope>NUCLEOTIDE SEQUENCE [LARGE SCALE GENOMIC DNA]</scope>
    <source>
        <strain evidence="2 3">ATCC 200175</strain>
    </source>
</reference>
<evidence type="ECO:0000313" key="3">
    <source>
        <dbReference type="Proteomes" id="UP000053647"/>
    </source>
</evidence>
<dbReference type="Proteomes" id="UP000053647">
    <property type="component" value="Unassembled WGS sequence"/>
</dbReference>
<protein>
    <submittedName>
        <fullName evidence="2">Uncharacterized protein</fullName>
    </submittedName>
</protein>
<proteinExistence type="predicted"/>
<name>A0A0C9TKJ0_PAXIN</name>
<dbReference type="EMBL" id="KN819386">
    <property type="protein sequence ID" value="KIJ11148.1"/>
    <property type="molecule type" value="Genomic_DNA"/>
</dbReference>
<keyword evidence="1" id="KW-0812">Transmembrane</keyword>
<sequence length="295" mass="34216">MSEIASIILILQQIEFAQGKSLYLDWGARLPQTYVMKSQKWNFVTLLYAVVRYLSFPLLILWQRELDSTSQCLVWYQIRMWGLYIYRVAMDVIMMKRIQALSLSPGPFFIASKWVQIIMVFSCIAKWASAITLLMLAIGPGRSVQTIVNEFAGTSICDTLVPNVGLLMSGNIPTFSFEVLLFVLAVGYFAADVWEHYQREQRWKVNDLVQILARDNIIYFTLNVAWTALEIANWKSDAPSFIPFYFFPRLIINVKQRNKRDHMTVFERDLRDNDIPLDTCVQENPPLRRQDGSFA</sequence>
<keyword evidence="3" id="KW-1185">Reference proteome</keyword>
<evidence type="ECO:0000313" key="2">
    <source>
        <dbReference type="EMBL" id="KIJ11148.1"/>
    </source>
</evidence>
<accession>A0A0C9TKJ0</accession>
<dbReference type="OrthoDB" id="2687509at2759"/>
<keyword evidence="1" id="KW-1133">Transmembrane helix</keyword>
<feature type="transmembrane region" description="Helical" evidence="1">
    <location>
        <begin position="74"/>
        <end position="94"/>
    </location>
</feature>
<feature type="transmembrane region" description="Helical" evidence="1">
    <location>
        <begin position="175"/>
        <end position="194"/>
    </location>
</feature>
<evidence type="ECO:0000256" key="1">
    <source>
        <dbReference type="SAM" id="Phobius"/>
    </source>
</evidence>
<reference evidence="3" key="2">
    <citation type="submission" date="2015-01" db="EMBL/GenBank/DDBJ databases">
        <title>Evolutionary Origins and Diversification of the Mycorrhizal Mutualists.</title>
        <authorList>
            <consortium name="DOE Joint Genome Institute"/>
            <consortium name="Mycorrhizal Genomics Consortium"/>
            <person name="Kohler A."/>
            <person name="Kuo A."/>
            <person name="Nagy L.G."/>
            <person name="Floudas D."/>
            <person name="Copeland A."/>
            <person name="Barry K.W."/>
            <person name="Cichocki N."/>
            <person name="Veneault-Fourrey C."/>
            <person name="LaButti K."/>
            <person name="Lindquist E.A."/>
            <person name="Lipzen A."/>
            <person name="Lundell T."/>
            <person name="Morin E."/>
            <person name="Murat C."/>
            <person name="Riley R."/>
            <person name="Ohm R."/>
            <person name="Sun H."/>
            <person name="Tunlid A."/>
            <person name="Henrissat B."/>
            <person name="Grigoriev I.V."/>
            <person name="Hibbett D.S."/>
            <person name="Martin F."/>
        </authorList>
    </citation>
    <scope>NUCLEOTIDE SEQUENCE [LARGE SCALE GENOMIC DNA]</scope>
    <source>
        <strain evidence="3">ATCC 200175</strain>
    </source>
</reference>
<gene>
    <name evidence="2" type="ORF">PAXINDRAFT_157424</name>
</gene>
<feature type="transmembrane region" description="Helical" evidence="1">
    <location>
        <begin position="43"/>
        <end position="62"/>
    </location>
</feature>
<dbReference type="HOGENOM" id="CLU_035509_15_1_1"/>
<dbReference type="AlphaFoldDB" id="A0A0C9TKJ0"/>
<keyword evidence="1" id="KW-0472">Membrane</keyword>
<feature type="transmembrane region" description="Helical" evidence="1">
    <location>
        <begin position="114"/>
        <end position="139"/>
    </location>
</feature>
<organism evidence="2 3">
    <name type="scientific">Paxillus involutus ATCC 200175</name>
    <dbReference type="NCBI Taxonomy" id="664439"/>
    <lineage>
        <taxon>Eukaryota</taxon>
        <taxon>Fungi</taxon>
        <taxon>Dikarya</taxon>
        <taxon>Basidiomycota</taxon>
        <taxon>Agaricomycotina</taxon>
        <taxon>Agaricomycetes</taxon>
        <taxon>Agaricomycetidae</taxon>
        <taxon>Boletales</taxon>
        <taxon>Paxilineae</taxon>
        <taxon>Paxillaceae</taxon>
        <taxon>Paxillus</taxon>
    </lineage>
</organism>